<dbReference type="SUPFAM" id="SSF53756">
    <property type="entry name" value="UDP-Glycosyltransferase/glycogen phosphorylase"/>
    <property type="match status" value="1"/>
</dbReference>
<dbReference type="Pfam" id="PF13692">
    <property type="entry name" value="Glyco_trans_1_4"/>
    <property type="match status" value="1"/>
</dbReference>
<dbReference type="PANTHER" id="PTHR12526:SF636">
    <property type="entry name" value="BLL3647 PROTEIN"/>
    <property type="match status" value="1"/>
</dbReference>
<evidence type="ECO:0000259" key="1">
    <source>
        <dbReference type="Pfam" id="PF13439"/>
    </source>
</evidence>
<accession>A0ABR5VDX0</accession>
<protein>
    <submittedName>
        <fullName evidence="2">Glycosyl transferase</fullName>
    </submittedName>
</protein>
<dbReference type="GO" id="GO:0016740">
    <property type="term" value="F:transferase activity"/>
    <property type="evidence" value="ECO:0007669"/>
    <property type="project" value="UniProtKB-KW"/>
</dbReference>
<evidence type="ECO:0000313" key="2">
    <source>
        <dbReference type="EMBL" id="KXX63906.1"/>
    </source>
</evidence>
<feature type="domain" description="Glycosyltransferase subfamily 4-like N-terminal" evidence="1">
    <location>
        <begin position="14"/>
        <end position="160"/>
    </location>
</feature>
<name>A0ABR5VDX0_MARGR</name>
<dbReference type="InterPro" id="IPR028098">
    <property type="entry name" value="Glyco_trans_4-like_N"/>
</dbReference>
<sequence>MRILHVEGGRHLYGGAFQVLHLLRGLHARGHHNLLACPRGCDLARAAAPVAEVHDMPMHGDADLLMAARLARLIAHARPDLVHLHSRIGADVMGGIAARLRGVPVIHTRRVDNPEPRWLVALKYRLHDRVVAISEGIARVLRDEGLAADRLRVVRSAIDPAPYAGPCARALITARLGLPADALMVGVIAQLIRRKGHAILLETLPALIARHPRLHLCCFGQGPEAAALAERIDALGLQGRVHLCGFRDDLAEILPCLDLVVHPALMEGLGVSLLQAASAGVPIVASRAGGIPEAVRDGENGVLVEPGDAEALATAISALLADPGRRRALGAGGQALMRRDFSIDGMVEGNLAVYRELLAERARNHNRQDAKNTKE</sequence>
<gene>
    <name evidence="2" type="ORF">AY586_15565</name>
</gene>
<evidence type="ECO:0000313" key="3">
    <source>
        <dbReference type="Proteomes" id="UP000075766"/>
    </source>
</evidence>
<comment type="caution">
    <text evidence="2">The sequence shown here is derived from an EMBL/GenBank/DDBJ whole genome shotgun (WGS) entry which is preliminary data.</text>
</comment>
<keyword evidence="3" id="KW-1185">Reference proteome</keyword>
<dbReference type="RefSeq" id="WP_062276474.1">
    <property type="nucleotide sequence ID" value="NZ_LSYU01000073.1"/>
</dbReference>
<dbReference type="PANTHER" id="PTHR12526">
    <property type="entry name" value="GLYCOSYLTRANSFERASE"/>
    <property type="match status" value="1"/>
</dbReference>
<dbReference type="EMBL" id="LSYU01000073">
    <property type="protein sequence ID" value="KXX63906.1"/>
    <property type="molecule type" value="Genomic_DNA"/>
</dbReference>
<organism evidence="2 3">
    <name type="scientific">Marichromatium gracile</name>
    <name type="common">Chromatium gracile</name>
    <dbReference type="NCBI Taxonomy" id="1048"/>
    <lineage>
        <taxon>Bacteria</taxon>
        <taxon>Pseudomonadati</taxon>
        <taxon>Pseudomonadota</taxon>
        <taxon>Gammaproteobacteria</taxon>
        <taxon>Chromatiales</taxon>
        <taxon>Chromatiaceae</taxon>
        <taxon>Marichromatium</taxon>
    </lineage>
</organism>
<reference evidence="2 3" key="1">
    <citation type="submission" date="2016-02" db="EMBL/GenBank/DDBJ databases">
        <title>Genome sequence of Marichromatium gracile YL-28, a purple sulfur bacterium.</title>
        <authorList>
            <person name="Zhao C."/>
            <person name="Hong X."/>
            <person name="Chen S."/>
            <person name="Yang S."/>
        </authorList>
    </citation>
    <scope>NUCLEOTIDE SEQUENCE [LARGE SCALE GENOMIC DNA]</scope>
    <source>
        <strain evidence="2 3">YL28</strain>
    </source>
</reference>
<proteinExistence type="predicted"/>
<dbReference type="Proteomes" id="UP000075766">
    <property type="component" value="Unassembled WGS sequence"/>
</dbReference>
<dbReference type="Pfam" id="PF13439">
    <property type="entry name" value="Glyco_transf_4"/>
    <property type="match status" value="1"/>
</dbReference>
<keyword evidence="2" id="KW-0808">Transferase</keyword>
<dbReference type="Gene3D" id="3.40.50.2000">
    <property type="entry name" value="Glycogen Phosphorylase B"/>
    <property type="match status" value="2"/>
</dbReference>